<dbReference type="GeneID" id="92212790"/>
<dbReference type="Proteomes" id="UP000244378">
    <property type="component" value="Unassembled WGS sequence"/>
</dbReference>
<evidence type="ECO:0000313" key="5">
    <source>
        <dbReference type="Proteomes" id="UP000469927"/>
    </source>
</evidence>
<evidence type="ECO:0000313" key="2">
    <source>
        <dbReference type="EMBL" id="KAB0880278.1"/>
    </source>
</evidence>
<dbReference type="InterPro" id="IPR029032">
    <property type="entry name" value="AhpD-like"/>
</dbReference>
<dbReference type="Gene3D" id="1.20.1290.10">
    <property type="entry name" value="AhpD-like"/>
    <property type="match status" value="1"/>
</dbReference>
<name>A0A2T7AQV1_9ENTR</name>
<reference evidence="3 4" key="1">
    <citation type="submission" date="2016-12" db="EMBL/GenBank/DDBJ databases">
        <title>Analysis of the Molecular Diversity Among Cronobacter Species Isolated from Filth Flies Using a Pan Genomic DNA Microarray.</title>
        <authorList>
            <person name="Pava-Ripoll M."/>
            <person name="Tall B."/>
            <person name="Farber J."/>
            <person name="Fanning S."/>
            <person name="Lehner A."/>
            <person name="Stephan R."/>
            <person name="Pagotto F."/>
            <person name="Iverson C."/>
            <person name="Ziobro G."/>
            <person name="Miller A."/>
            <person name="Pearson R."/>
            <person name="Yan Q."/>
            <person name="Kim M."/>
            <person name="Jeong S."/>
            <person name="Park J."/>
            <person name="Jun S."/>
            <person name="Choi H."/>
            <person name="Chung T."/>
            <person name="Yoo Y."/>
            <person name="Park E."/>
            <person name="Hwang S."/>
            <person name="Lee B."/>
            <person name="Sathyamoorthy V."/>
            <person name="Carter L."/>
            <person name="Mammel M."/>
            <person name="Jackson S."/>
            <person name="Kothary M."/>
            <person name="Patel I."/>
            <person name="Grim C."/>
            <person name="Gopinath G."/>
            <person name="Gangiredla J."/>
            <person name="Chase H."/>
        </authorList>
    </citation>
    <scope>NUCLEOTIDE SEQUENCE [LARGE SCALE GENOMIC DNA]</scope>
    <source>
        <strain evidence="3 4">MOD1-Md1s</strain>
    </source>
</reference>
<dbReference type="NCBIfam" id="TIGR00778">
    <property type="entry name" value="ahpD_dom"/>
    <property type="match status" value="1"/>
</dbReference>
<evidence type="ECO:0000313" key="3">
    <source>
        <dbReference type="EMBL" id="PUX12372.1"/>
    </source>
</evidence>
<organism evidence="3 4">
    <name type="scientific">Cronobacter muytjensii</name>
    <dbReference type="NCBI Taxonomy" id="413501"/>
    <lineage>
        <taxon>Bacteria</taxon>
        <taxon>Pseudomonadati</taxon>
        <taxon>Pseudomonadota</taxon>
        <taxon>Gammaproteobacteria</taxon>
        <taxon>Enterobacterales</taxon>
        <taxon>Enterobacteriaceae</taxon>
        <taxon>Cronobacter</taxon>
    </lineage>
</organism>
<dbReference type="Proteomes" id="UP000469927">
    <property type="component" value="Unassembled WGS sequence"/>
</dbReference>
<dbReference type="PANTHER" id="PTHR34846:SF10">
    <property type="entry name" value="CYTOPLASMIC PROTEIN"/>
    <property type="match status" value="1"/>
</dbReference>
<dbReference type="EMBL" id="MSAE01000029">
    <property type="protein sequence ID" value="PUX12372.1"/>
    <property type="molecule type" value="Genomic_DNA"/>
</dbReference>
<gene>
    <name evidence="3" type="ORF">AUN14_15005</name>
    <name evidence="2" type="ORF">FZI19_10380</name>
</gene>
<dbReference type="EMBL" id="WAGD01000028">
    <property type="protein sequence ID" value="KAB0880278.1"/>
    <property type="molecule type" value="Genomic_DNA"/>
</dbReference>
<comment type="caution">
    <text evidence="3">The sequence shown here is derived from an EMBL/GenBank/DDBJ whole genome shotgun (WGS) entry which is preliminary data.</text>
</comment>
<dbReference type="Pfam" id="PF02627">
    <property type="entry name" value="CMD"/>
    <property type="match status" value="1"/>
</dbReference>
<sequence length="159" mass="17512">MNTRVNHYQAVPALVNTLMNASAALKKSSLSPTLKHLIDLRASQLNGCAFCVDMHCKEARMAGERELRLYHLAVWRESPLFSAQEKAALALTEAMTRIDESGVSDALYHKAREHFSETEIAEIAFAIAIINSWNRLQLVSQMAPGSQDAAFGLARAGLE</sequence>
<dbReference type="RefSeq" id="WP_038862490.1">
    <property type="nucleotide sequence ID" value="NZ_CP187979.1"/>
</dbReference>
<keyword evidence="5" id="KW-1185">Reference proteome</keyword>
<dbReference type="SUPFAM" id="SSF69118">
    <property type="entry name" value="AhpD-like"/>
    <property type="match status" value="1"/>
</dbReference>
<dbReference type="InterPro" id="IPR004675">
    <property type="entry name" value="AhpD_core"/>
</dbReference>
<dbReference type="PANTHER" id="PTHR34846">
    <property type="entry name" value="4-CARBOXYMUCONOLACTONE DECARBOXYLASE FAMILY PROTEIN (AFU_ORTHOLOGUE AFUA_6G11590)"/>
    <property type="match status" value="1"/>
</dbReference>
<evidence type="ECO:0000313" key="4">
    <source>
        <dbReference type="Proteomes" id="UP000244378"/>
    </source>
</evidence>
<dbReference type="GO" id="GO:0051920">
    <property type="term" value="F:peroxiredoxin activity"/>
    <property type="evidence" value="ECO:0007669"/>
    <property type="project" value="InterPro"/>
</dbReference>
<accession>A0A2T7AQV1</accession>
<proteinExistence type="predicted"/>
<protein>
    <submittedName>
        <fullName evidence="3">Carboxymuconolactone decarboxylase family protein</fullName>
    </submittedName>
</protein>
<dbReference type="OrthoDB" id="9801997at2"/>
<dbReference type="InterPro" id="IPR003779">
    <property type="entry name" value="CMD-like"/>
</dbReference>
<reference evidence="2 5" key="2">
    <citation type="submission" date="2019-08" db="EMBL/GenBank/DDBJ databases">
        <title>Prevalence, distribution, and phylogeny of type two toxin-antitoxin genes possessed by Cronobacter species where C. sakazakii homologs follow sequence type lineages.</title>
        <authorList>
            <person name="Finkelstein S."/>
            <person name="Negrete F."/>
            <person name="Jang H."/>
            <person name="Gopinath G.R."/>
            <person name="Tall B.D."/>
        </authorList>
    </citation>
    <scope>NUCLEOTIDE SEQUENCE [LARGE SCALE GENOMIC DNA]</scope>
    <source>
        <strain evidence="2 5">MOD1_GK1257</strain>
    </source>
</reference>
<evidence type="ECO:0000259" key="1">
    <source>
        <dbReference type="Pfam" id="PF02627"/>
    </source>
</evidence>
<dbReference type="AlphaFoldDB" id="A0A2T7AQV1"/>
<feature type="domain" description="Carboxymuconolactone decarboxylase-like" evidence="1">
    <location>
        <begin position="13"/>
        <end position="93"/>
    </location>
</feature>